<dbReference type="Proteomes" id="UP000831796">
    <property type="component" value="Chromosome"/>
</dbReference>
<evidence type="ECO:0000313" key="2">
    <source>
        <dbReference type="Proteomes" id="UP000831796"/>
    </source>
</evidence>
<dbReference type="KEGG" id="hcu:MUN79_06910"/>
<evidence type="ECO:0000313" key="1">
    <source>
        <dbReference type="EMBL" id="UOQ73649.1"/>
    </source>
</evidence>
<gene>
    <name evidence="1" type="ORF">MUN79_06910</name>
</gene>
<proteinExistence type="predicted"/>
<name>A0A8T9QDK1_9BACT</name>
<reference evidence="1" key="1">
    <citation type="submission" date="2022-04" db="EMBL/GenBank/DDBJ databases">
        <title>Hymenobacter sp. isolated from the air.</title>
        <authorList>
            <person name="Won M."/>
            <person name="Lee C.-M."/>
            <person name="Woen H.-Y."/>
            <person name="Kwon S.-W."/>
        </authorList>
    </citation>
    <scope>NUCLEOTIDE SEQUENCE</scope>
    <source>
        <strain evidence="1">5116S-3</strain>
    </source>
</reference>
<dbReference type="EMBL" id="CP095046">
    <property type="protein sequence ID" value="UOQ73649.1"/>
    <property type="molecule type" value="Genomic_DNA"/>
</dbReference>
<dbReference type="AlphaFoldDB" id="A0A8T9QDK1"/>
<protein>
    <submittedName>
        <fullName evidence="1">Uncharacterized protein</fullName>
    </submittedName>
</protein>
<accession>A0A8T9QDK1</accession>
<sequence>MTLRSQADSTRRPPLVTIGSQQYRVLTSATTDASRRLPVPKDPTDSTEVATAKSEAMALEGSYGYDVNYTVRLVAANGKPKFTTTLHKADFAAALGQDHVNESFAAAPDFYGYLPKFNALVFVVPFYLHDTDDGGEALLLLDAATGKVRHIGPQGWAFGATDDITLTRTAAPCSPPTKSCMPMAGT</sequence>
<organism evidence="1 2">
    <name type="scientific">Hymenobacter cellulosilyticus</name>
    <dbReference type="NCBI Taxonomy" id="2932248"/>
    <lineage>
        <taxon>Bacteria</taxon>
        <taxon>Pseudomonadati</taxon>
        <taxon>Bacteroidota</taxon>
        <taxon>Cytophagia</taxon>
        <taxon>Cytophagales</taxon>
        <taxon>Hymenobacteraceae</taxon>
        <taxon>Hymenobacter</taxon>
    </lineage>
</organism>
<dbReference type="RefSeq" id="WP_244677000.1">
    <property type="nucleotide sequence ID" value="NZ_CP095046.1"/>
</dbReference>
<keyword evidence="2" id="KW-1185">Reference proteome</keyword>